<feature type="compositionally biased region" description="Low complexity" evidence="5">
    <location>
        <begin position="283"/>
        <end position="296"/>
    </location>
</feature>
<dbReference type="GO" id="GO:0003677">
    <property type="term" value="F:DNA binding"/>
    <property type="evidence" value="ECO:0007669"/>
    <property type="project" value="InterPro"/>
</dbReference>
<feature type="compositionally biased region" description="Pro residues" evidence="5">
    <location>
        <begin position="368"/>
        <end position="377"/>
    </location>
</feature>
<evidence type="ECO:0000259" key="7">
    <source>
        <dbReference type="PROSITE" id="PS51526"/>
    </source>
</evidence>
<dbReference type="SUPFAM" id="SSF46774">
    <property type="entry name" value="ARID-like"/>
    <property type="match status" value="1"/>
</dbReference>
<feature type="compositionally biased region" description="Polar residues" evidence="5">
    <location>
        <begin position="267"/>
        <end position="282"/>
    </location>
</feature>
<dbReference type="PANTHER" id="PTHR22970:SF14">
    <property type="entry name" value="AT-RICH INTERACTIVE DOMAIN-CONTAINING PROTEIN 2"/>
    <property type="match status" value="1"/>
</dbReference>
<protein>
    <recommendedName>
        <fullName evidence="10">ARID domain-containing protein</fullName>
    </recommendedName>
</protein>
<evidence type="ECO:0000256" key="1">
    <source>
        <dbReference type="ARBA" id="ARBA00022853"/>
    </source>
</evidence>
<dbReference type="GO" id="GO:0006355">
    <property type="term" value="P:regulation of DNA-templated transcription"/>
    <property type="evidence" value="ECO:0007669"/>
    <property type="project" value="InterPro"/>
</dbReference>
<dbReference type="Gene3D" id="1.10.150.60">
    <property type="entry name" value="ARID DNA-binding domain"/>
    <property type="match status" value="1"/>
</dbReference>
<dbReference type="Proteomes" id="UP000226431">
    <property type="component" value="Unassembled WGS sequence"/>
</dbReference>
<dbReference type="Gene3D" id="1.25.10.10">
    <property type="entry name" value="Leucine-rich Repeat Variant"/>
    <property type="match status" value="1"/>
</dbReference>
<dbReference type="CDD" id="cd16100">
    <property type="entry name" value="ARID"/>
    <property type="match status" value="1"/>
</dbReference>
<dbReference type="InterPro" id="IPR001606">
    <property type="entry name" value="ARID_dom"/>
</dbReference>
<dbReference type="InterPro" id="IPR036431">
    <property type="entry name" value="ARID_dom_sf"/>
</dbReference>
<organism evidence="8 9">
    <name type="scientific">Ophiocordyceps camponoti-rufipedis</name>
    <dbReference type="NCBI Taxonomy" id="2004952"/>
    <lineage>
        <taxon>Eukaryota</taxon>
        <taxon>Fungi</taxon>
        <taxon>Dikarya</taxon>
        <taxon>Ascomycota</taxon>
        <taxon>Pezizomycotina</taxon>
        <taxon>Sordariomycetes</taxon>
        <taxon>Hypocreomycetidae</taxon>
        <taxon>Hypocreales</taxon>
        <taxon>Ophiocordycipitaceae</taxon>
        <taxon>Ophiocordyceps</taxon>
    </lineage>
</organism>
<keyword evidence="4" id="KW-0539">Nucleus</keyword>
<dbReference type="InterPro" id="IPR003150">
    <property type="entry name" value="DNA-bd_RFX"/>
</dbReference>
<dbReference type="FunFam" id="1.10.150.60:FF:000021">
    <property type="entry name" value="Chromatin structure-remodeling complex subunit rsc9"/>
    <property type="match status" value="1"/>
</dbReference>
<evidence type="ECO:0008006" key="10">
    <source>
        <dbReference type="Google" id="ProtNLM"/>
    </source>
</evidence>
<sequence>MSWTLAFASAPPTSRYGASSRPSVRPSPLDAALAGPSPPTAHQTIGDSGRGVEAAASSAPAASPASRRQSLRSANKMTVSPQEVQMHAIDRTPEYEEFMTKLRDYHARRGTTLDPEPRVGVIHLDLFKVFNHIVANGGYDKVSEEKLAWRRMAAELGIFSNNEASTAFSLKEKFYKNLAAFEISTVHGKEPPPKDILEDVTAKGASLLTRTRDNFRGKRDVNATDSAASGDDGTPTRERPAVENPTSSSRASRGLREAPPQRVIFQPDTSSSRPTRTATNHQSASTPAPAQPPISANTPLSLQPMPPQAGHHQAGHHPARHGPSIVHQPLNAENTSQLVLSYQPRNMRPLQLRPVATPGHAPAEFPRPRPPQRPPPLHLSGRQPMLPGTGFDGPNIYTRCLMALRSGLPAEQAFALNHLVKISYERGDKYRFDAFPGLAEGLVGKALHVGRLFYHVNWTLSWDLYPDSTDVGTLDGNNGTPDILERIRGLVERDVPEALQTEMFADELVLVTEAVLTIRNMVTLQDNAVNMSDFPPLKDLICIVVHLPAHDSLVEMKHLALDIAEQLAPYMALEADDPLYRTLLSQLGSEDRGMILTALRALGRISMNLEATNTLADVKPEALRRIVNWLLLNDDELIDACLDFLYQYTAVAANLDHLVRSTRPEDVVDHLVRLLAHGARKVQRELMLMPERRLPSRDEIAPMPEDLLQEMVKLEEPERVHRWVKCFFDEDNGSFVTQLAAWQAYQSAFAGPLKDAGKMMITPADFIRSSTSVYKNSNAQVLREPGEGQQKFIIHGIRARARPLSFDGAEYGRCLWATNAERKNEKCGQFYLKPEQMAEHIMSAHLGQERNESGQFDNEEQQFRCTWGECFKYEKSTPMRLRDCVRHINTHILALLPSHESKRGPKPWVIAAKTMSVAAEETMTVRDERNPNAPAQAAGIPLSAVLVLRNLARNLVKTEAEDELVKQQRGERGGWNERLFRPLLPRLFEILAENRALVS</sequence>
<evidence type="ECO:0000256" key="5">
    <source>
        <dbReference type="SAM" id="MobiDB-lite"/>
    </source>
</evidence>
<keyword evidence="2" id="KW-0805">Transcription regulation</keyword>
<name>A0A2C5YQ00_9HYPO</name>
<dbReference type="SUPFAM" id="SSF48371">
    <property type="entry name" value="ARM repeat"/>
    <property type="match status" value="1"/>
</dbReference>
<dbReference type="STRING" id="2004952.A0A2C5YQ00"/>
<feature type="region of interest" description="Disordered" evidence="5">
    <location>
        <begin position="1"/>
        <end position="80"/>
    </location>
</feature>
<feature type="region of interest" description="Disordered" evidence="5">
    <location>
        <begin position="352"/>
        <end position="388"/>
    </location>
</feature>
<feature type="compositionally biased region" description="Basic and acidic residues" evidence="5">
    <location>
        <begin position="211"/>
        <end position="222"/>
    </location>
</feature>
<feature type="domain" description="RFX-type winged-helix" evidence="7">
    <location>
        <begin position="720"/>
        <end position="801"/>
    </location>
</feature>
<dbReference type="Pfam" id="PF01388">
    <property type="entry name" value="ARID"/>
    <property type="match status" value="1"/>
</dbReference>
<gene>
    <name evidence="8" type="ORF">CDD80_5704</name>
</gene>
<dbReference type="SMART" id="SM01014">
    <property type="entry name" value="ARID"/>
    <property type="match status" value="1"/>
</dbReference>
<comment type="caution">
    <text evidence="8">The sequence shown here is derived from an EMBL/GenBank/DDBJ whole genome shotgun (WGS) entry which is preliminary data.</text>
</comment>
<dbReference type="PROSITE" id="PS51011">
    <property type="entry name" value="ARID"/>
    <property type="match status" value="1"/>
</dbReference>
<feature type="region of interest" description="Disordered" evidence="5">
    <location>
        <begin position="211"/>
        <end position="327"/>
    </location>
</feature>
<evidence type="ECO:0000313" key="8">
    <source>
        <dbReference type="EMBL" id="PHH70837.1"/>
    </source>
</evidence>
<evidence type="ECO:0000256" key="4">
    <source>
        <dbReference type="ARBA" id="ARBA00023242"/>
    </source>
</evidence>
<proteinExistence type="predicted"/>
<dbReference type="AlphaFoldDB" id="A0A2C5YQ00"/>
<dbReference type="PANTHER" id="PTHR22970">
    <property type="entry name" value="AT-RICH INTERACTIVE DOMAIN-CONTAINING PROTEIN 2"/>
    <property type="match status" value="1"/>
</dbReference>
<dbReference type="GO" id="GO:0016586">
    <property type="term" value="C:RSC-type complex"/>
    <property type="evidence" value="ECO:0007669"/>
    <property type="project" value="TreeGrafter"/>
</dbReference>
<dbReference type="OrthoDB" id="338531at2759"/>
<dbReference type="InterPro" id="IPR052406">
    <property type="entry name" value="Chromatin_Remodeling_Comp"/>
</dbReference>
<keyword evidence="3" id="KW-0804">Transcription</keyword>
<evidence type="ECO:0000313" key="9">
    <source>
        <dbReference type="Proteomes" id="UP000226431"/>
    </source>
</evidence>
<feature type="domain" description="ARID" evidence="6">
    <location>
        <begin position="92"/>
        <end position="186"/>
    </location>
</feature>
<dbReference type="SMART" id="SM00501">
    <property type="entry name" value="BRIGHT"/>
    <property type="match status" value="1"/>
</dbReference>
<reference evidence="8 9" key="1">
    <citation type="submission" date="2017-06" db="EMBL/GenBank/DDBJ databases">
        <title>Ant-infecting Ophiocordyceps genomes reveal a high diversity of potential behavioral manipulation genes and a possible major role for enterotoxins.</title>
        <authorList>
            <person name="De Bekker C."/>
            <person name="Evans H.C."/>
            <person name="Brachmann A."/>
            <person name="Hughes D.P."/>
        </authorList>
    </citation>
    <scope>NUCLEOTIDE SEQUENCE [LARGE SCALE GENOMIC DNA]</scope>
    <source>
        <strain evidence="8 9">Map16</strain>
    </source>
</reference>
<evidence type="ECO:0000256" key="2">
    <source>
        <dbReference type="ARBA" id="ARBA00023015"/>
    </source>
</evidence>
<keyword evidence="1" id="KW-0156">Chromatin regulator</keyword>
<accession>A0A2C5YQ00</accession>
<dbReference type="EMBL" id="NJES01000581">
    <property type="protein sequence ID" value="PHH70837.1"/>
    <property type="molecule type" value="Genomic_DNA"/>
</dbReference>
<dbReference type="PROSITE" id="PS51526">
    <property type="entry name" value="RFX_DBD"/>
    <property type="match status" value="1"/>
</dbReference>
<evidence type="ECO:0000259" key="6">
    <source>
        <dbReference type="PROSITE" id="PS51011"/>
    </source>
</evidence>
<feature type="compositionally biased region" description="Low complexity" evidence="5">
    <location>
        <begin position="54"/>
        <end position="74"/>
    </location>
</feature>
<evidence type="ECO:0000256" key="3">
    <source>
        <dbReference type="ARBA" id="ARBA00023163"/>
    </source>
</evidence>
<dbReference type="Gene3D" id="3.30.160.60">
    <property type="entry name" value="Classic Zinc Finger"/>
    <property type="match status" value="1"/>
</dbReference>
<dbReference type="GO" id="GO:0006325">
    <property type="term" value="P:chromatin organization"/>
    <property type="evidence" value="ECO:0007669"/>
    <property type="project" value="UniProtKB-KW"/>
</dbReference>
<dbReference type="InterPro" id="IPR016024">
    <property type="entry name" value="ARM-type_fold"/>
</dbReference>
<keyword evidence="9" id="KW-1185">Reference proteome</keyword>
<dbReference type="InterPro" id="IPR011989">
    <property type="entry name" value="ARM-like"/>
</dbReference>